<gene>
    <name evidence="1" type="ORF">QS748_14600</name>
</gene>
<evidence type="ECO:0000313" key="1">
    <source>
        <dbReference type="EMBL" id="MDP0590343.1"/>
    </source>
</evidence>
<name>A0AA90NZ64_9GAMM</name>
<comment type="caution">
    <text evidence="1">The sequence shown here is derived from an EMBL/GenBank/DDBJ whole genome shotgun (WGS) entry which is preliminary data.</text>
</comment>
<accession>A0AA90NZ64</accession>
<proteinExistence type="predicted"/>
<keyword evidence="2" id="KW-1185">Reference proteome</keyword>
<reference evidence="1 2" key="1">
    <citation type="journal article" date="2023" name="bioRxiv">
        <title>An intranuclear bacterial parasite of deep-sea mussels expresses apoptosis inhibitors acquired from its host.</title>
        <authorList>
            <person name="Gonzalez Porras M.A."/>
            <person name="Assie A."/>
            <person name="Tietjen M."/>
            <person name="Violette M."/>
            <person name="Kleiner M."/>
            <person name="Gruber-Vodicka H."/>
            <person name="Dubilier N."/>
            <person name="Leisch N."/>
        </authorList>
    </citation>
    <scope>NUCLEOTIDE SEQUENCE [LARGE SCALE GENOMIC DNA]</scope>
    <source>
        <strain evidence="1">IAP13</strain>
    </source>
</reference>
<dbReference type="EMBL" id="JASXSV010000047">
    <property type="protein sequence ID" value="MDP0590343.1"/>
    <property type="molecule type" value="Genomic_DNA"/>
</dbReference>
<dbReference type="Proteomes" id="UP001178148">
    <property type="component" value="Unassembled WGS sequence"/>
</dbReference>
<protein>
    <submittedName>
        <fullName evidence="1">Uncharacterized protein</fullName>
    </submittedName>
</protein>
<sequence length="96" mass="11656">MMNMHIKISLTSLPRKNIWQQETGYWWRLRESSEYHTQLFTRRETRARKQEFMPRKSTNGRFLAAKFGITRLAKIETSIERKNKAEARRYNKNHLG</sequence>
<evidence type="ECO:0000313" key="2">
    <source>
        <dbReference type="Proteomes" id="UP001178148"/>
    </source>
</evidence>
<dbReference type="AlphaFoldDB" id="A0AA90NZ64"/>
<organism evidence="1 2">
    <name type="scientific">Candidatus Endonucleibacter bathymodioli</name>
    <dbReference type="NCBI Taxonomy" id="539814"/>
    <lineage>
        <taxon>Bacteria</taxon>
        <taxon>Pseudomonadati</taxon>
        <taxon>Pseudomonadota</taxon>
        <taxon>Gammaproteobacteria</taxon>
        <taxon>Oceanospirillales</taxon>
        <taxon>Endozoicomonadaceae</taxon>
        <taxon>Candidatus Endonucleibacter</taxon>
    </lineage>
</organism>